<evidence type="ECO:0000259" key="6">
    <source>
        <dbReference type="Pfam" id="PF00296"/>
    </source>
</evidence>
<evidence type="ECO:0000256" key="4">
    <source>
        <dbReference type="ARBA" id="ARBA00023033"/>
    </source>
</evidence>
<proteinExistence type="predicted"/>
<keyword evidence="3" id="KW-0560">Oxidoreductase</keyword>
<keyword evidence="1" id="KW-0285">Flavoprotein</keyword>
<dbReference type="InterPro" id="IPR051260">
    <property type="entry name" value="Diverse_substr_monoxygenases"/>
</dbReference>
<evidence type="ECO:0000256" key="3">
    <source>
        <dbReference type="ARBA" id="ARBA00023002"/>
    </source>
</evidence>
<dbReference type="RefSeq" id="WP_189330042.1">
    <property type="nucleotide sequence ID" value="NZ_AP023356.1"/>
</dbReference>
<dbReference type="InterPro" id="IPR011251">
    <property type="entry name" value="Luciferase-like_dom"/>
</dbReference>
<keyword evidence="4 7" id="KW-0503">Monooxygenase</keyword>
<evidence type="ECO:0000313" key="8">
    <source>
        <dbReference type="Proteomes" id="UP000676967"/>
    </source>
</evidence>
<feature type="region of interest" description="Disordered" evidence="5">
    <location>
        <begin position="96"/>
        <end position="119"/>
    </location>
</feature>
<dbReference type="PANTHER" id="PTHR30011:SF16">
    <property type="entry name" value="C2H2 FINGER DOMAIN TRANSCRIPTION FACTOR (EUROFUNG)-RELATED"/>
    <property type="match status" value="1"/>
</dbReference>
<dbReference type="Pfam" id="PF00296">
    <property type="entry name" value="Bac_luciferase"/>
    <property type="match status" value="1"/>
</dbReference>
<evidence type="ECO:0000256" key="5">
    <source>
        <dbReference type="SAM" id="MobiDB-lite"/>
    </source>
</evidence>
<dbReference type="PANTHER" id="PTHR30011">
    <property type="entry name" value="ALKANESULFONATE MONOOXYGENASE-RELATED"/>
    <property type="match status" value="1"/>
</dbReference>
<dbReference type="SUPFAM" id="SSF51679">
    <property type="entry name" value="Bacterial luciferase-like"/>
    <property type="match status" value="1"/>
</dbReference>
<keyword evidence="2" id="KW-0288">FMN</keyword>
<reference evidence="7 8" key="1">
    <citation type="submission" date="2020-08" db="EMBL/GenBank/DDBJ databases">
        <title>Whole genome shotgun sequence of Actinoplanes ianthinogenes NBRC 13996.</title>
        <authorList>
            <person name="Komaki H."/>
            <person name="Tamura T."/>
        </authorList>
    </citation>
    <scope>NUCLEOTIDE SEQUENCE [LARGE SCALE GENOMIC DNA]</scope>
    <source>
        <strain evidence="7 8">NBRC 13996</strain>
    </source>
</reference>
<protein>
    <submittedName>
        <fullName evidence="7">Monooxygenase</fullName>
    </submittedName>
</protein>
<name>A0ABN6CSM7_9ACTN</name>
<dbReference type="Gene3D" id="3.20.20.30">
    <property type="entry name" value="Luciferase-like domain"/>
    <property type="match status" value="1"/>
</dbReference>
<dbReference type="InterPro" id="IPR036661">
    <property type="entry name" value="Luciferase-like_sf"/>
</dbReference>
<accession>A0ABN6CSM7</accession>
<evidence type="ECO:0000256" key="2">
    <source>
        <dbReference type="ARBA" id="ARBA00022643"/>
    </source>
</evidence>
<gene>
    <name evidence="7" type="ORF">Aiant_83160</name>
</gene>
<dbReference type="GO" id="GO:0004497">
    <property type="term" value="F:monooxygenase activity"/>
    <property type="evidence" value="ECO:0007669"/>
    <property type="project" value="UniProtKB-KW"/>
</dbReference>
<organism evidence="7 8">
    <name type="scientific">Actinoplanes ianthinogenes</name>
    <dbReference type="NCBI Taxonomy" id="122358"/>
    <lineage>
        <taxon>Bacteria</taxon>
        <taxon>Bacillati</taxon>
        <taxon>Actinomycetota</taxon>
        <taxon>Actinomycetes</taxon>
        <taxon>Micromonosporales</taxon>
        <taxon>Micromonosporaceae</taxon>
        <taxon>Actinoplanes</taxon>
    </lineage>
</organism>
<dbReference type="Proteomes" id="UP000676967">
    <property type="component" value="Chromosome"/>
</dbReference>
<evidence type="ECO:0000313" key="7">
    <source>
        <dbReference type="EMBL" id="BCJ47659.1"/>
    </source>
</evidence>
<keyword evidence="8" id="KW-1185">Reference proteome</keyword>
<evidence type="ECO:0000256" key="1">
    <source>
        <dbReference type="ARBA" id="ARBA00022630"/>
    </source>
</evidence>
<sequence>MTSPTVQLALAVGGPGLLSLADAGTIAAAAEQAGIAAIRLADRSPHGVALDPTVTASYLAGRHGGVGWVPELPTTGNAPYNAARRVLSLDRATGGRSGVALRPGTGDEVSEQVVPEPGATDPVRRWTEYARVLARLWESFPRTAVIGDQRSGVVVDNSRITPIRHEGAFYRVAGPLDGPSSAQGRPVLVADLGLLDAGAVAPLADVVVVDLAQAAGADAVLSQALRLAGRDRGEIALLGRVAVRRADAAGGLAGRLRRWADEHLLDGIELVPEGGAEDVVTVLQALTPRPPAPTLRAGYGLLERLVVPA</sequence>
<feature type="domain" description="Luciferase-like" evidence="6">
    <location>
        <begin position="18"/>
        <end position="243"/>
    </location>
</feature>
<dbReference type="EMBL" id="AP023356">
    <property type="protein sequence ID" value="BCJ47659.1"/>
    <property type="molecule type" value="Genomic_DNA"/>
</dbReference>